<name>A0A366KFU1_9BIFI</name>
<dbReference type="InterPro" id="IPR002711">
    <property type="entry name" value="HNH"/>
</dbReference>
<organism evidence="2 3">
    <name type="scientific">Bifidobacterium xylocopae</name>
    <dbReference type="NCBI Taxonomy" id="2493119"/>
    <lineage>
        <taxon>Bacteria</taxon>
        <taxon>Bacillati</taxon>
        <taxon>Actinomycetota</taxon>
        <taxon>Actinomycetes</taxon>
        <taxon>Bifidobacteriales</taxon>
        <taxon>Bifidobacteriaceae</taxon>
        <taxon>Bifidobacterium</taxon>
    </lineage>
</organism>
<dbReference type="SMART" id="SM00507">
    <property type="entry name" value="HNHc"/>
    <property type="match status" value="1"/>
</dbReference>
<sequence>MPIRPQGRCTKAGCKAKAVTMGRCADHQPKPWARPSAHTQTIDHARWSVARQAALARDGRQCVRCGAKATEVDHIWEVADGGSLYGTSNLQSLCHACHQAKTAIARRRRAGDTGEPSLAARLFDQIEGD</sequence>
<dbReference type="OrthoDB" id="4578716at2"/>
<proteinExistence type="predicted"/>
<comment type="caution">
    <text evidence="2">The sequence shown here is derived from an EMBL/GenBank/DDBJ whole genome shotgun (WGS) entry which is preliminary data.</text>
</comment>
<feature type="domain" description="HNH nuclease" evidence="1">
    <location>
        <begin position="49"/>
        <end position="99"/>
    </location>
</feature>
<dbReference type="GO" id="GO:0003676">
    <property type="term" value="F:nucleic acid binding"/>
    <property type="evidence" value="ECO:0007669"/>
    <property type="project" value="InterPro"/>
</dbReference>
<protein>
    <submittedName>
        <fullName evidence="2">HNH endonuclease</fullName>
    </submittedName>
</protein>
<dbReference type="EMBL" id="PDCH01000001">
    <property type="protein sequence ID" value="RBQ00059.1"/>
    <property type="molecule type" value="Genomic_DNA"/>
</dbReference>
<dbReference type="GO" id="GO:0008270">
    <property type="term" value="F:zinc ion binding"/>
    <property type="evidence" value="ECO:0007669"/>
    <property type="project" value="InterPro"/>
</dbReference>
<reference evidence="2 3" key="1">
    <citation type="submission" date="2017-10" db="EMBL/GenBank/DDBJ databases">
        <title>Bifidobacterium xylocopum sp. nov. and Bifidobacterium aemilianum sp. nov., from the carpenter bee (Xylocopa violacea) digestive tract.</title>
        <authorList>
            <person name="Alberoni D."/>
            <person name="Baffoni L."/>
            <person name="Di Gioia D."/>
            <person name="Gaggia F."/>
            <person name="Biavati B."/>
        </authorList>
    </citation>
    <scope>NUCLEOTIDE SEQUENCE [LARGE SCALE GENOMIC DNA]</scope>
    <source>
        <strain evidence="2 3">XV2</strain>
    </source>
</reference>
<gene>
    <name evidence="2" type="ORF">CRD59_00935</name>
</gene>
<dbReference type="Proteomes" id="UP000252345">
    <property type="component" value="Unassembled WGS sequence"/>
</dbReference>
<dbReference type="Pfam" id="PF01844">
    <property type="entry name" value="HNH"/>
    <property type="match status" value="1"/>
</dbReference>
<evidence type="ECO:0000259" key="1">
    <source>
        <dbReference type="SMART" id="SM00507"/>
    </source>
</evidence>
<keyword evidence="2" id="KW-0540">Nuclease</keyword>
<dbReference type="Gene3D" id="1.10.30.50">
    <property type="match status" value="1"/>
</dbReference>
<evidence type="ECO:0000313" key="2">
    <source>
        <dbReference type="EMBL" id="RBQ00059.1"/>
    </source>
</evidence>
<keyword evidence="2" id="KW-0378">Hydrolase</keyword>
<keyword evidence="2" id="KW-0255">Endonuclease</keyword>
<dbReference type="RefSeq" id="WP_113852719.1">
    <property type="nucleotide sequence ID" value="NZ_PDCH01000001.1"/>
</dbReference>
<accession>A0A366KFU1</accession>
<keyword evidence="3" id="KW-1185">Reference proteome</keyword>
<dbReference type="AlphaFoldDB" id="A0A366KFU1"/>
<dbReference type="CDD" id="cd00085">
    <property type="entry name" value="HNHc"/>
    <property type="match status" value="1"/>
</dbReference>
<dbReference type="InterPro" id="IPR003615">
    <property type="entry name" value="HNH_nuc"/>
</dbReference>
<evidence type="ECO:0000313" key="3">
    <source>
        <dbReference type="Proteomes" id="UP000252345"/>
    </source>
</evidence>
<dbReference type="GO" id="GO:0004519">
    <property type="term" value="F:endonuclease activity"/>
    <property type="evidence" value="ECO:0007669"/>
    <property type="project" value="UniProtKB-KW"/>
</dbReference>